<reference evidence="4" key="1">
    <citation type="journal article" date="2019" name="bioRxiv">
        <title>The Genome of the Zebra Mussel, Dreissena polymorpha: A Resource for Invasive Species Research.</title>
        <authorList>
            <person name="McCartney M.A."/>
            <person name="Auch B."/>
            <person name="Kono T."/>
            <person name="Mallez S."/>
            <person name="Zhang Y."/>
            <person name="Obille A."/>
            <person name="Becker A."/>
            <person name="Abrahante J.E."/>
            <person name="Garbe J."/>
            <person name="Badalamenti J.P."/>
            <person name="Herman A."/>
            <person name="Mangelson H."/>
            <person name="Liachko I."/>
            <person name="Sullivan S."/>
            <person name="Sone E.D."/>
            <person name="Koren S."/>
            <person name="Silverstein K.A.T."/>
            <person name="Beckman K.B."/>
            <person name="Gohl D.M."/>
        </authorList>
    </citation>
    <scope>NUCLEOTIDE SEQUENCE</scope>
    <source>
        <strain evidence="4">Duluth1</strain>
        <tissue evidence="4">Whole animal</tissue>
    </source>
</reference>
<gene>
    <name evidence="4" type="ORF">DPMN_106582</name>
</gene>
<protein>
    <recommendedName>
        <fullName evidence="3">Arrestin C-terminal-like domain-containing protein</fullName>
    </recommendedName>
</protein>
<evidence type="ECO:0000313" key="5">
    <source>
        <dbReference type="Proteomes" id="UP000828390"/>
    </source>
</evidence>
<reference evidence="4" key="2">
    <citation type="submission" date="2020-11" db="EMBL/GenBank/DDBJ databases">
        <authorList>
            <person name="McCartney M.A."/>
            <person name="Auch B."/>
            <person name="Kono T."/>
            <person name="Mallez S."/>
            <person name="Becker A."/>
            <person name="Gohl D.M."/>
            <person name="Silverstein K.A.T."/>
            <person name="Koren S."/>
            <person name="Bechman K.B."/>
            <person name="Herman A."/>
            <person name="Abrahante J.E."/>
            <person name="Garbe J."/>
        </authorList>
    </citation>
    <scope>NUCLEOTIDE SEQUENCE</scope>
    <source>
        <strain evidence="4">Duluth1</strain>
        <tissue evidence="4">Whole animal</tissue>
    </source>
</reference>
<dbReference type="GO" id="GO:0015031">
    <property type="term" value="P:protein transport"/>
    <property type="evidence" value="ECO:0007669"/>
    <property type="project" value="TreeGrafter"/>
</dbReference>
<feature type="region of interest" description="Disordered" evidence="2">
    <location>
        <begin position="374"/>
        <end position="413"/>
    </location>
</feature>
<dbReference type="Pfam" id="PF00339">
    <property type="entry name" value="Arrestin_N"/>
    <property type="match status" value="1"/>
</dbReference>
<dbReference type="InterPro" id="IPR014756">
    <property type="entry name" value="Ig_E-set"/>
</dbReference>
<comment type="similarity">
    <text evidence="1">Belongs to the arrestin family.</text>
</comment>
<sequence length="454" mass="50498">MKKVEEMMLELEKKLLFPGRQIKGTLTCVTSSAVRISSIAITVKGRGYVHWTDQQLRGPGQPRFKDTHHHTASEDYFERTLVLCGDTANIGTEERCVLPAGRYSYPFQCQLPARLPCSFEGEYGNVRYWVKATIEKGRKILHKTKVPFNVLSPLDLNVVPDSNVHVQESTEKSLCCWCCLSGEISVSLSIPKRGFVPGEPIRFQADISNFSSRRMNCCSVELKMTTLFRTDLDCRSTTQQVCKVKRKQKIGRGEEVTWFCEDLVVPPLPPSCLIGCSIISIKYTLELRVDPVGPAFDVSLPIEVIIGTIPHKIHRIEPHYANAAVQKAGPLNGSAHAHRPQAQVSPLAQVQPIGVPVLPSQDGHMVLLNQTLAQRSQSGASGSDRGSDRGQGQNRPPSRASNAPSTTSSTSVQSKRISVIFVESISKGFRRPVTDEHDSRDVKYAPVYPYYKWR</sequence>
<evidence type="ECO:0000256" key="1">
    <source>
        <dbReference type="ARBA" id="ARBA00005298"/>
    </source>
</evidence>
<dbReference type="AlphaFoldDB" id="A0A9D4K5G7"/>
<dbReference type="EMBL" id="JAIWYP010000004">
    <property type="protein sequence ID" value="KAH3833277.1"/>
    <property type="molecule type" value="Genomic_DNA"/>
</dbReference>
<evidence type="ECO:0000313" key="4">
    <source>
        <dbReference type="EMBL" id="KAH3833277.1"/>
    </source>
</evidence>
<dbReference type="PANTHER" id="PTHR11188:SF176">
    <property type="entry name" value="ARRESTIN DOMAIN-CONTAINING PROTEIN 1"/>
    <property type="match status" value="1"/>
</dbReference>
<organism evidence="4 5">
    <name type="scientific">Dreissena polymorpha</name>
    <name type="common">Zebra mussel</name>
    <name type="synonym">Mytilus polymorpha</name>
    <dbReference type="NCBI Taxonomy" id="45954"/>
    <lineage>
        <taxon>Eukaryota</taxon>
        <taxon>Metazoa</taxon>
        <taxon>Spiralia</taxon>
        <taxon>Lophotrochozoa</taxon>
        <taxon>Mollusca</taxon>
        <taxon>Bivalvia</taxon>
        <taxon>Autobranchia</taxon>
        <taxon>Heteroconchia</taxon>
        <taxon>Euheterodonta</taxon>
        <taxon>Imparidentia</taxon>
        <taxon>Neoheterodontei</taxon>
        <taxon>Myida</taxon>
        <taxon>Dreissenoidea</taxon>
        <taxon>Dreissenidae</taxon>
        <taxon>Dreissena</taxon>
    </lineage>
</organism>
<dbReference type="InterPro" id="IPR011022">
    <property type="entry name" value="Arrestin_C-like"/>
</dbReference>
<dbReference type="InterPro" id="IPR050357">
    <property type="entry name" value="Arrestin_domain-protein"/>
</dbReference>
<evidence type="ECO:0000259" key="3">
    <source>
        <dbReference type="SMART" id="SM01017"/>
    </source>
</evidence>
<dbReference type="SUPFAM" id="SSF81296">
    <property type="entry name" value="E set domains"/>
    <property type="match status" value="2"/>
</dbReference>
<feature type="compositionally biased region" description="Low complexity" evidence="2">
    <location>
        <begin position="374"/>
        <end position="411"/>
    </location>
</feature>
<dbReference type="GO" id="GO:0005737">
    <property type="term" value="C:cytoplasm"/>
    <property type="evidence" value="ECO:0007669"/>
    <property type="project" value="TreeGrafter"/>
</dbReference>
<proteinExistence type="inferred from homology"/>
<feature type="domain" description="Arrestin C-terminal-like" evidence="3">
    <location>
        <begin position="180"/>
        <end position="311"/>
    </location>
</feature>
<keyword evidence="5" id="KW-1185">Reference proteome</keyword>
<dbReference type="PANTHER" id="PTHR11188">
    <property type="entry name" value="ARRESTIN DOMAIN CONTAINING PROTEIN"/>
    <property type="match status" value="1"/>
</dbReference>
<name>A0A9D4K5G7_DREPO</name>
<accession>A0A9D4K5G7</accession>
<evidence type="ECO:0000256" key="2">
    <source>
        <dbReference type="SAM" id="MobiDB-lite"/>
    </source>
</evidence>
<dbReference type="InterPro" id="IPR011021">
    <property type="entry name" value="Arrestin-like_N"/>
</dbReference>
<comment type="caution">
    <text evidence="4">The sequence shown here is derived from an EMBL/GenBank/DDBJ whole genome shotgun (WGS) entry which is preliminary data.</text>
</comment>
<dbReference type="InterPro" id="IPR014752">
    <property type="entry name" value="Arrestin-like_C"/>
</dbReference>
<dbReference type="SMART" id="SM01017">
    <property type="entry name" value="Arrestin_C"/>
    <property type="match status" value="1"/>
</dbReference>
<dbReference type="Pfam" id="PF02752">
    <property type="entry name" value="Arrestin_C"/>
    <property type="match status" value="1"/>
</dbReference>
<dbReference type="Gene3D" id="2.60.40.640">
    <property type="match status" value="2"/>
</dbReference>
<dbReference type="Proteomes" id="UP000828390">
    <property type="component" value="Unassembled WGS sequence"/>
</dbReference>
<dbReference type="OrthoDB" id="2333384at2759"/>